<keyword evidence="3 12" id="KW-0479">Metal-binding</keyword>
<evidence type="ECO:0000256" key="5">
    <source>
        <dbReference type="ARBA" id="ARBA00022801"/>
    </source>
</evidence>
<dbReference type="GO" id="GO:0043138">
    <property type="term" value="F:3'-5' DNA helicase activity"/>
    <property type="evidence" value="ECO:0007669"/>
    <property type="project" value="UniProtKB-EC"/>
</dbReference>
<dbReference type="SUPFAM" id="SSF52540">
    <property type="entry name" value="P-loop containing nucleoside triphosphate hydrolases"/>
    <property type="match status" value="2"/>
</dbReference>
<keyword evidence="9 12" id="KW-0238">DNA-binding</keyword>
<evidence type="ECO:0000256" key="12">
    <source>
        <dbReference type="HAMAP-Rule" id="MF_00983"/>
    </source>
</evidence>
<dbReference type="InterPro" id="IPR042115">
    <property type="entry name" value="PriA_3primeBD_sf"/>
</dbReference>
<dbReference type="GO" id="GO:0008270">
    <property type="term" value="F:zinc ion binding"/>
    <property type="evidence" value="ECO:0007669"/>
    <property type="project" value="UniProtKB-UniRule"/>
</dbReference>
<organism evidence="15 16">
    <name type="scientific">Anoxybacter fermentans</name>
    <dbReference type="NCBI Taxonomy" id="1323375"/>
    <lineage>
        <taxon>Bacteria</taxon>
        <taxon>Bacillati</taxon>
        <taxon>Bacillota</taxon>
        <taxon>Clostridia</taxon>
        <taxon>Halanaerobiales</taxon>
        <taxon>Anoxybacter</taxon>
    </lineage>
</organism>
<keyword evidence="6 12" id="KW-0347">Helicase</keyword>
<dbReference type="Pfam" id="PF17764">
    <property type="entry name" value="PriA_3primeBD"/>
    <property type="match status" value="1"/>
</dbReference>
<evidence type="ECO:0000256" key="4">
    <source>
        <dbReference type="ARBA" id="ARBA00022741"/>
    </source>
</evidence>
<dbReference type="InterPro" id="IPR011545">
    <property type="entry name" value="DEAD/DEAH_box_helicase_dom"/>
</dbReference>
<dbReference type="CDD" id="cd18804">
    <property type="entry name" value="SF2_C_priA"/>
    <property type="match status" value="1"/>
</dbReference>
<evidence type="ECO:0000256" key="7">
    <source>
        <dbReference type="ARBA" id="ARBA00022833"/>
    </source>
</evidence>
<gene>
    <name evidence="12" type="primary">priA</name>
    <name evidence="15" type="ORF">BBF96_05900</name>
</gene>
<evidence type="ECO:0000256" key="11">
    <source>
        <dbReference type="ARBA" id="ARBA00048988"/>
    </source>
</evidence>
<dbReference type="GO" id="GO:0006269">
    <property type="term" value="P:DNA replication, synthesis of primer"/>
    <property type="evidence" value="ECO:0007669"/>
    <property type="project" value="UniProtKB-KW"/>
</dbReference>
<comment type="catalytic activity">
    <reaction evidence="11 12">
        <text>ATP + H2O = ADP + phosphate + H(+)</text>
        <dbReference type="Rhea" id="RHEA:13065"/>
        <dbReference type="ChEBI" id="CHEBI:15377"/>
        <dbReference type="ChEBI" id="CHEBI:15378"/>
        <dbReference type="ChEBI" id="CHEBI:30616"/>
        <dbReference type="ChEBI" id="CHEBI:43474"/>
        <dbReference type="ChEBI" id="CHEBI:456216"/>
        <dbReference type="EC" id="5.6.2.4"/>
    </reaction>
</comment>
<dbReference type="InterPro" id="IPR041222">
    <property type="entry name" value="PriA_3primeBD"/>
</dbReference>
<keyword evidence="10 12" id="KW-0413">Isomerase</keyword>
<dbReference type="CDD" id="cd17929">
    <property type="entry name" value="DEXHc_priA"/>
    <property type="match status" value="1"/>
</dbReference>
<feature type="domain" description="Helicase ATP-binding" evidence="13">
    <location>
        <begin position="222"/>
        <end position="388"/>
    </location>
</feature>
<feature type="binding site" evidence="12">
    <location>
        <position position="490"/>
    </location>
    <ligand>
        <name>Zn(2+)</name>
        <dbReference type="ChEBI" id="CHEBI:29105"/>
        <label>1</label>
    </ligand>
</feature>
<dbReference type="GO" id="GO:0006310">
    <property type="term" value="P:DNA recombination"/>
    <property type="evidence" value="ECO:0007669"/>
    <property type="project" value="InterPro"/>
</dbReference>
<dbReference type="PANTHER" id="PTHR30580:SF0">
    <property type="entry name" value="PRIMOSOMAL PROTEIN N"/>
    <property type="match status" value="1"/>
</dbReference>
<feature type="binding site" evidence="12">
    <location>
        <position position="480"/>
    </location>
    <ligand>
        <name>Zn(2+)</name>
        <dbReference type="ChEBI" id="CHEBI:29105"/>
        <label>2</label>
    </ligand>
</feature>
<dbReference type="InterPro" id="IPR027417">
    <property type="entry name" value="P-loop_NTPase"/>
</dbReference>
<feature type="binding site" evidence="12">
    <location>
        <position position="450"/>
    </location>
    <ligand>
        <name>Zn(2+)</name>
        <dbReference type="ChEBI" id="CHEBI:29105"/>
        <label>1</label>
    </ligand>
</feature>
<dbReference type="SMART" id="SM00487">
    <property type="entry name" value="DEXDc"/>
    <property type="match status" value="1"/>
</dbReference>
<feature type="binding site" evidence="12">
    <location>
        <position position="459"/>
    </location>
    <ligand>
        <name>Zn(2+)</name>
        <dbReference type="ChEBI" id="CHEBI:29105"/>
        <label>2</label>
    </ligand>
</feature>
<sequence>MESYAGVVVDLPLKKIDRPFDYKIPERLLGKIQIGSHVLVPFGHRKIEGFVVELKEEPEVKQTREIYRLLHDYPLFDEKMLQLMKWISDYYQAVLINVIKTAIPTGIIGNKVRVKTRRLVRPNITQKEGLLWIEKYKKRAPKQAEMLSFLLKHPNLKLTAADLARKFKTNHGTVKSLEEKGLITYEEIAIQRNPYDAQEYKPGKPLRPTFHQYKAITRIIEAMEKRPGKTILLKGVTGSGKTEVYLQVIAKALEKGKDTIVLVPEIALTPQTVERFKSRFGANVAVLHSQLSLGERFDEWRRIYQGEVKIVVGARSAIFAPFQNLGLIIIDEEHETSYKQTDQVKYHARDVAIKRAKLSGAVTVLGSATPAVESFYRAVIGEYELITLPERVNLSPLPPVEIIDMRRELKNGNRTIFSKRLNEAIEKRLSEKKQVILFLNRRGFSNFVLCRECGYVIRCQYCDVSLTYHADINLLQCHYCDYHESPPHLCPNCGSKYIKYFGIGTQQVEEFTRKQFPYARVARMDVDTTRQKGAHDRILKAFREKKIDILIGTQMITKGHDFPDVTLVGVVIADTALYFPDFRSGERTFQLLTQVAGRTGRGEEQGEVIIQTYSPEHYSIKAAKNHDYDLFFHEEIGFRKEILHPPFSQLINIIIQDEVEKLVIEEAHRLANLFTKRIGPDVPIEVSGPAPAPLARVRGKYRWQIILRSREGELLRRICQEVMKIYYNEQKSSVVVSVDVDPIGIL</sequence>
<dbReference type="InterPro" id="IPR005259">
    <property type="entry name" value="PriA"/>
</dbReference>
<keyword evidence="4 12" id="KW-0547">Nucleotide-binding</keyword>
<dbReference type="InterPro" id="IPR041236">
    <property type="entry name" value="PriA_C"/>
</dbReference>
<keyword evidence="16" id="KW-1185">Reference proteome</keyword>
<dbReference type="InterPro" id="IPR040498">
    <property type="entry name" value="PriA_CRR"/>
</dbReference>
<dbReference type="EC" id="5.6.2.4" evidence="12"/>
<dbReference type="PROSITE" id="PS51192">
    <property type="entry name" value="HELICASE_ATP_BIND_1"/>
    <property type="match status" value="1"/>
</dbReference>
<reference evidence="15 16" key="1">
    <citation type="submission" date="2016-07" db="EMBL/GenBank/DDBJ databases">
        <title>Genome and transcriptome analysis of iron-reducing fermentative bacteria Anoxybacter fermentans.</title>
        <authorList>
            <person name="Zeng X."/>
            <person name="Shao Z."/>
        </authorList>
    </citation>
    <scope>NUCLEOTIDE SEQUENCE [LARGE SCALE GENOMIC DNA]</scope>
    <source>
        <strain evidence="15 16">DY22613</strain>
    </source>
</reference>
<keyword evidence="1 12" id="KW-0639">Primosome</keyword>
<evidence type="ECO:0000256" key="3">
    <source>
        <dbReference type="ARBA" id="ARBA00022723"/>
    </source>
</evidence>
<comment type="function">
    <text evidence="12">Initiates the restart of stalled replication forks, which reloads the replicative helicase on sites other than the origin of replication. Recognizes and binds to abandoned replication forks and remodels them to uncover a helicase loading site. Promotes assembly of the primosome at these replication forks.</text>
</comment>
<dbReference type="EMBL" id="CP016379">
    <property type="protein sequence ID" value="AZR72967.1"/>
    <property type="molecule type" value="Genomic_DNA"/>
</dbReference>
<feature type="binding site" evidence="12">
    <location>
        <position position="493"/>
    </location>
    <ligand>
        <name>Zn(2+)</name>
        <dbReference type="ChEBI" id="CHEBI:29105"/>
        <label>1</label>
    </ligand>
</feature>
<dbReference type="Gene3D" id="3.40.50.300">
    <property type="entry name" value="P-loop containing nucleotide triphosphate hydrolases"/>
    <property type="match status" value="2"/>
</dbReference>
<keyword evidence="5 12" id="KW-0378">Hydrolase</keyword>
<dbReference type="KEGG" id="aft:BBF96_05900"/>
<evidence type="ECO:0000256" key="1">
    <source>
        <dbReference type="ARBA" id="ARBA00022515"/>
    </source>
</evidence>
<evidence type="ECO:0000313" key="15">
    <source>
        <dbReference type="EMBL" id="AZR72967.1"/>
    </source>
</evidence>
<dbReference type="GO" id="GO:0016887">
    <property type="term" value="F:ATP hydrolysis activity"/>
    <property type="evidence" value="ECO:0007669"/>
    <property type="project" value="RHEA"/>
</dbReference>
<dbReference type="RefSeq" id="WP_127016301.1">
    <property type="nucleotide sequence ID" value="NZ_CP016379.1"/>
</dbReference>
<dbReference type="InterPro" id="IPR001650">
    <property type="entry name" value="Helicase_C-like"/>
</dbReference>
<dbReference type="FunFam" id="3.40.1440.60:FF:000001">
    <property type="entry name" value="Primosomal protein N"/>
    <property type="match status" value="1"/>
</dbReference>
<keyword evidence="2 12" id="KW-0235">DNA replication</keyword>
<dbReference type="Pfam" id="PF18319">
    <property type="entry name" value="Zn_ribbon_PriA"/>
    <property type="match status" value="1"/>
</dbReference>
<dbReference type="GO" id="GO:0005524">
    <property type="term" value="F:ATP binding"/>
    <property type="evidence" value="ECO:0007669"/>
    <property type="project" value="UniProtKB-UniRule"/>
</dbReference>
<comment type="similarity">
    <text evidence="12">Belongs to the helicase family. PriA subfamily.</text>
</comment>
<keyword evidence="8 12" id="KW-0067">ATP-binding</keyword>
<dbReference type="AlphaFoldDB" id="A0A3S9SXA5"/>
<dbReference type="Pfam" id="PF00270">
    <property type="entry name" value="DEAD"/>
    <property type="match status" value="1"/>
</dbReference>
<dbReference type="FunFam" id="3.40.50.300:FF:000489">
    <property type="entry name" value="Primosome assembly protein PriA"/>
    <property type="match status" value="1"/>
</dbReference>
<dbReference type="Proteomes" id="UP000267250">
    <property type="component" value="Chromosome"/>
</dbReference>
<dbReference type="GO" id="GO:1990077">
    <property type="term" value="C:primosome complex"/>
    <property type="evidence" value="ECO:0007669"/>
    <property type="project" value="UniProtKB-UniRule"/>
</dbReference>
<comment type="subunit">
    <text evidence="12">Component of the replication restart primosome.</text>
</comment>
<evidence type="ECO:0000259" key="13">
    <source>
        <dbReference type="PROSITE" id="PS51192"/>
    </source>
</evidence>
<dbReference type="PROSITE" id="PS51194">
    <property type="entry name" value="HELICASE_CTER"/>
    <property type="match status" value="1"/>
</dbReference>
<name>A0A3S9SXA5_9FIRM</name>
<dbReference type="InterPro" id="IPR014001">
    <property type="entry name" value="Helicase_ATP-bd"/>
</dbReference>
<evidence type="ECO:0000256" key="2">
    <source>
        <dbReference type="ARBA" id="ARBA00022705"/>
    </source>
</evidence>
<dbReference type="NCBIfam" id="NF004066">
    <property type="entry name" value="PRK05580.1-3"/>
    <property type="match status" value="1"/>
</dbReference>
<evidence type="ECO:0000259" key="14">
    <source>
        <dbReference type="PROSITE" id="PS51194"/>
    </source>
</evidence>
<evidence type="ECO:0000256" key="8">
    <source>
        <dbReference type="ARBA" id="ARBA00022840"/>
    </source>
</evidence>
<evidence type="ECO:0000256" key="9">
    <source>
        <dbReference type="ARBA" id="ARBA00023125"/>
    </source>
</evidence>
<dbReference type="Pfam" id="PF18074">
    <property type="entry name" value="PriA_C"/>
    <property type="match status" value="1"/>
</dbReference>
<keyword evidence="7 12" id="KW-0862">Zinc</keyword>
<dbReference type="SMART" id="SM00490">
    <property type="entry name" value="HELICc"/>
    <property type="match status" value="1"/>
</dbReference>
<dbReference type="HAMAP" id="MF_00983">
    <property type="entry name" value="PriA"/>
    <property type="match status" value="1"/>
</dbReference>
<dbReference type="Gene3D" id="3.40.1440.60">
    <property type="entry name" value="PriA, 3(prime) DNA-binding domain"/>
    <property type="match status" value="1"/>
</dbReference>
<dbReference type="NCBIfam" id="TIGR00595">
    <property type="entry name" value="priA"/>
    <property type="match status" value="1"/>
</dbReference>
<dbReference type="Pfam" id="PF00271">
    <property type="entry name" value="Helicase_C"/>
    <property type="match status" value="1"/>
</dbReference>
<feature type="binding site" evidence="12">
    <location>
        <position position="462"/>
    </location>
    <ligand>
        <name>Zn(2+)</name>
        <dbReference type="ChEBI" id="CHEBI:29105"/>
        <label>2</label>
    </ligand>
</feature>
<proteinExistence type="inferred from homology"/>
<comment type="cofactor">
    <cofactor evidence="12">
        <name>Zn(2+)</name>
        <dbReference type="ChEBI" id="CHEBI:29105"/>
    </cofactor>
    <text evidence="12">Binds 2 zinc ions per subunit.</text>
</comment>
<protein>
    <recommendedName>
        <fullName evidence="12">Replication restart protein PriA</fullName>
    </recommendedName>
    <alternativeName>
        <fullName evidence="12">ATP-dependent DNA helicase PriA</fullName>
        <ecNumber evidence="12">5.6.2.4</ecNumber>
    </alternativeName>
    <alternativeName>
        <fullName evidence="12">DNA 3'-5' helicase PriA</fullName>
    </alternativeName>
</protein>
<comment type="catalytic activity">
    <reaction evidence="12">
        <text>Couples ATP hydrolysis with the unwinding of duplex DNA by translocating in the 3'-5' direction.</text>
        <dbReference type="EC" id="5.6.2.4"/>
    </reaction>
</comment>
<feature type="binding site" evidence="12">
    <location>
        <position position="453"/>
    </location>
    <ligand>
        <name>Zn(2+)</name>
        <dbReference type="ChEBI" id="CHEBI:29105"/>
        <label>1</label>
    </ligand>
</feature>
<accession>A0A3S9SXA5</accession>
<feature type="binding site" evidence="12">
    <location>
        <position position="477"/>
    </location>
    <ligand>
        <name>Zn(2+)</name>
        <dbReference type="ChEBI" id="CHEBI:29105"/>
        <label>2</label>
    </ligand>
</feature>
<evidence type="ECO:0000313" key="16">
    <source>
        <dbReference type="Proteomes" id="UP000267250"/>
    </source>
</evidence>
<dbReference type="OrthoDB" id="9759544at2"/>
<dbReference type="GO" id="GO:0006270">
    <property type="term" value="P:DNA replication initiation"/>
    <property type="evidence" value="ECO:0007669"/>
    <property type="project" value="TreeGrafter"/>
</dbReference>
<dbReference type="PANTHER" id="PTHR30580">
    <property type="entry name" value="PRIMOSOMAL PROTEIN N"/>
    <property type="match status" value="1"/>
</dbReference>
<feature type="domain" description="Helicase C-terminal" evidence="14">
    <location>
        <begin position="485"/>
        <end position="667"/>
    </location>
</feature>
<dbReference type="GO" id="GO:0006302">
    <property type="term" value="P:double-strand break repair"/>
    <property type="evidence" value="ECO:0007669"/>
    <property type="project" value="InterPro"/>
</dbReference>
<evidence type="ECO:0000256" key="6">
    <source>
        <dbReference type="ARBA" id="ARBA00022806"/>
    </source>
</evidence>
<evidence type="ECO:0000256" key="10">
    <source>
        <dbReference type="ARBA" id="ARBA00023235"/>
    </source>
</evidence>
<dbReference type="GO" id="GO:0003677">
    <property type="term" value="F:DNA binding"/>
    <property type="evidence" value="ECO:0007669"/>
    <property type="project" value="UniProtKB-UniRule"/>
</dbReference>